<dbReference type="Gene3D" id="3.10.450.50">
    <property type="match status" value="1"/>
</dbReference>
<dbReference type="EMBL" id="JBHUEY010000001">
    <property type="protein sequence ID" value="MFD1783750.1"/>
    <property type="molecule type" value="Genomic_DNA"/>
</dbReference>
<organism evidence="2 3">
    <name type="scientific">Phenylobacterium terrae</name>
    <dbReference type="NCBI Taxonomy" id="2665495"/>
    <lineage>
        <taxon>Bacteria</taxon>
        <taxon>Pseudomonadati</taxon>
        <taxon>Pseudomonadota</taxon>
        <taxon>Alphaproteobacteria</taxon>
        <taxon>Caulobacterales</taxon>
        <taxon>Caulobacteraceae</taxon>
        <taxon>Phenylobacterium</taxon>
    </lineage>
</organism>
<evidence type="ECO:0000256" key="1">
    <source>
        <dbReference type="SAM" id="SignalP"/>
    </source>
</evidence>
<gene>
    <name evidence="2" type="ORF">ACFSC0_10125</name>
</gene>
<sequence>MRRPDQLYRLALIAAALAGPAQAAGLTEAGVRRYLAAQEKAWNERRLDAYFAGFTADAVFVDQHKTPEETITYGRSGLAEAKAAARRFLASSSSQERGAVRSIRIAPSGRTARVLGFEVTTVTTGGRVRRVCAQTDQTLVLAGGRVLSKGQTDSIVKCPPSAP</sequence>
<accession>A0ABW4N0Y6</accession>
<keyword evidence="1" id="KW-0732">Signal</keyword>
<evidence type="ECO:0000313" key="2">
    <source>
        <dbReference type="EMBL" id="MFD1783750.1"/>
    </source>
</evidence>
<reference evidence="3" key="1">
    <citation type="journal article" date="2019" name="Int. J. Syst. Evol. Microbiol.">
        <title>The Global Catalogue of Microorganisms (GCM) 10K type strain sequencing project: providing services to taxonomists for standard genome sequencing and annotation.</title>
        <authorList>
            <consortium name="The Broad Institute Genomics Platform"/>
            <consortium name="The Broad Institute Genome Sequencing Center for Infectious Disease"/>
            <person name="Wu L."/>
            <person name="Ma J."/>
        </authorList>
    </citation>
    <scope>NUCLEOTIDE SEQUENCE [LARGE SCALE GENOMIC DNA]</scope>
    <source>
        <strain evidence="3">DFY28</strain>
    </source>
</reference>
<keyword evidence="3" id="KW-1185">Reference proteome</keyword>
<evidence type="ECO:0008006" key="4">
    <source>
        <dbReference type="Google" id="ProtNLM"/>
    </source>
</evidence>
<name>A0ABW4N0Y6_9CAUL</name>
<dbReference type="Proteomes" id="UP001597237">
    <property type="component" value="Unassembled WGS sequence"/>
</dbReference>
<proteinExistence type="predicted"/>
<feature type="chain" id="PRO_5045379505" description="SnoaL-like domain-containing protein" evidence="1">
    <location>
        <begin position="24"/>
        <end position="163"/>
    </location>
</feature>
<dbReference type="RefSeq" id="WP_377283059.1">
    <property type="nucleotide sequence ID" value="NZ_JBHRSI010000008.1"/>
</dbReference>
<protein>
    <recommendedName>
        <fullName evidence="4">SnoaL-like domain-containing protein</fullName>
    </recommendedName>
</protein>
<evidence type="ECO:0000313" key="3">
    <source>
        <dbReference type="Proteomes" id="UP001597237"/>
    </source>
</evidence>
<dbReference type="SUPFAM" id="SSF54427">
    <property type="entry name" value="NTF2-like"/>
    <property type="match status" value="1"/>
</dbReference>
<dbReference type="InterPro" id="IPR032710">
    <property type="entry name" value="NTF2-like_dom_sf"/>
</dbReference>
<comment type="caution">
    <text evidence="2">The sequence shown here is derived from an EMBL/GenBank/DDBJ whole genome shotgun (WGS) entry which is preliminary data.</text>
</comment>
<feature type="signal peptide" evidence="1">
    <location>
        <begin position="1"/>
        <end position="23"/>
    </location>
</feature>